<evidence type="ECO:0000313" key="2">
    <source>
        <dbReference type="Proteomes" id="UP001454036"/>
    </source>
</evidence>
<name>A0AAV3PJM9_LITER</name>
<sequence>MMKLVDCSEANQESKRNSLFTPLLGQAAKITQKTGQDDVSPSAESGILGVLSFSWLTELIKKGRAKTLEDVDIPDVIIGLI</sequence>
<protein>
    <submittedName>
        <fullName evidence="1">Uncharacterized protein</fullName>
    </submittedName>
</protein>
<accession>A0AAV3PJM9</accession>
<dbReference type="EMBL" id="BAABME010001548">
    <property type="protein sequence ID" value="GAA0150222.1"/>
    <property type="molecule type" value="Genomic_DNA"/>
</dbReference>
<gene>
    <name evidence="1" type="ORF">LIER_09212</name>
</gene>
<dbReference type="Proteomes" id="UP001454036">
    <property type="component" value="Unassembled WGS sequence"/>
</dbReference>
<evidence type="ECO:0000313" key="1">
    <source>
        <dbReference type="EMBL" id="GAA0150222.1"/>
    </source>
</evidence>
<proteinExistence type="predicted"/>
<comment type="caution">
    <text evidence="1">The sequence shown here is derived from an EMBL/GenBank/DDBJ whole genome shotgun (WGS) entry which is preliminary data.</text>
</comment>
<dbReference type="AlphaFoldDB" id="A0AAV3PJM9"/>
<organism evidence="1 2">
    <name type="scientific">Lithospermum erythrorhizon</name>
    <name type="common">Purple gromwell</name>
    <name type="synonym">Lithospermum officinale var. erythrorhizon</name>
    <dbReference type="NCBI Taxonomy" id="34254"/>
    <lineage>
        <taxon>Eukaryota</taxon>
        <taxon>Viridiplantae</taxon>
        <taxon>Streptophyta</taxon>
        <taxon>Embryophyta</taxon>
        <taxon>Tracheophyta</taxon>
        <taxon>Spermatophyta</taxon>
        <taxon>Magnoliopsida</taxon>
        <taxon>eudicotyledons</taxon>
        <taxon>Gunneridae</taxon>
        <taxon>Pentapetalae</taxon>
        <taxon>asterids</taxon>
        <taxon>lamiids</taxon>
        <taxon>Boraginales</taxon>
        <taxon>Boraginaceae</taxon>
        <taxon>Boraginoideae</taxon>
        <taxon>Lithospermeae</taxon>
        <taxon>Lithospermum</taxon>
    </lineage>
</organism>
<reference evidence="1 2" key="1">
    <citation type="submission" date="2024-01" db="EMBL/GenBank/DDBJ databases">
        <title>The complete chloroplast genome sequence of Lithospermum erythrorhizon: insights into the phylogenetic relationship among Boraginaceae species and the maternal lineages of purple gromwells.</title>
        <authorList>
            <person name="Okada T."/>
            <person name="Watanabe K."/>
        </authorList>
    </citation>
    <scope>NUCLEOTIDE SEQUENCE [LARGE SCALE GENOMIC DNA]</scope>
</reference>
<keyword evidence="2" id="KW-1185">Reference proteome</keyword>